<gene>
    <name evidence="6" type="primary">fis</name>
    <name evidence="6" type="ORF">OQ287_04825</name>
</gene>
<feature type="region of interest" description="Disordered" evidence="4">
    <location>
        <begin position="1"/>
        <end position="20"/>
    </location>
</feature>
<dbReference type="RefSeq" id="WP_250937196.1">
    <property type="nucleotide sequence ID" value="NZ_JAMLJK010000001.1"/>
</dbReference>
<evidence type="ECO:0000259" key="5">
    <source>
        <dbReference type="Pfam" id="PF02954"/>
    </source>
</evidence>
<evidence type="ECO:0000256" key="4">
    <source>
        <dbReference type="SAM" id="MobiDB-lite"/>
    </source>
</evidence>
<reference evidence="6" key="1">
    <citation type="submission" date="2022-11" db="EMBL/GenBank/DDBJ databases">
        <title>Larsenimonas rhizosphaerae sp. nov., isolated from a tidal mudflat.</title>
        <authorList>
            <person name="Lee S.D."/>
            <person name="Kim I.S."/>
        </authorList>
    </citation>
    <scope>NUCLEOTIDE SEQUENCE</scope>
    <source>
        <strain evidence="6">GH2-1</strain>
    </source>
</reference>
<dbReference type="InterPro" id="IPR002197">
    <property type="entry name" value="HTH_Fis"/>
</dbReference>
<dbReference type="Pfam" id="PF02954">
    <property type="entry name" value="HTH_8"/>
    <property type="match status" value="1"/>
</dbReference>
<dbReference type="InterPro" id="IPR005412">
    <property type="entry name" value="Fis_DNA-bd"/>
</dbReference>
<sequence length="96" mass="10585">MTSKPAIASDMIDSTPATIDPPRTLREAVEQSMTRYFQHLDGGNVTDLHAMVMAEVEAPLLQAVMLNTEGNQTLAAQMLGLNRGTLRKKLKQYDLI</sequence>
<dbReference type="InterPro" id="IPR050207">
    <property type="entry name" value="Trans_regulatory_Fis"/>
</dbReference>
<comment type="caution">
    <text evidence="6">The sequence shown here is derived from an EMBL/GenBank/DDBJ whole genome shotgun (WGS) entry which is preliminary data.</text>
</comment>
<organism evidence="6 7">
    <name type="scientific">Larsenimonas rhizosphaerae</name>
    <dbReference type="NCBI Taxonomy" id="2944682"/>
    <lineage>
        <taxon>Bacteria</taxon>
        <taxon>Pseudomonadati</taxon>
        <taxon>Pseudomonadota</taxon>
        <taxon>Gammaproteobacteria</taxon>
        <taxon>Oceanospirillales</taxon>
        <taxon>Halomonadaceae</taxon>
        <taxon>Larsenimonas</taxon>
    </lineage>
</organism>
<feature type="domain" description="DNA binding HTH" evidence="5">
    <location>
        <begin position="53"/>
        <end position="93"/>
    </location>
</feature>
<evidence type="ECO:0000256" key="2">
    <source>
        <dbReference type="ARBA" id="ARBA00023125"/>
    </source>
</evidence>
<dbReference type="PRINTS" id="PR01590">
    <property type="entry name" value="HTHFIS"/>
</dbReference>
<keyword evidence="7" id="KW-1185">Reference proteome</keyword>
<protein>
    <recommendedName>
        <fullName evidence="3">Putative Fis-like DNA-binding protein</fullName>
    </recommendedName>
</protein>
<evidence type="ECO:0000256" key="3">
    <source>
        <dbReference type="ARBA" id="ARBA00029540"/>
    </source>
</evidence>
<name>A0AA41ZKC6_9GAMM</name>
<evidence type="ECO:0000313" key="7">
    <source>
        <dbReference type="Proteomes" id="UP001165678"/>
    </source>
</evidence>
<dbReference type="GO" id="GO:0043565">
    <property type="term" value="F:sequence-specific DNA binding"/>
    <property type="evidence" value="ECO:0007669"/>
    <property type="project" value="InterPro"/>
</dbReference>
<dbReference type="GO" id="GO:0006355">
    <property type="term" value="P:regulation of DNA-templated transcription"/>
    <property type="evidence" value="ECO:0007669"/>
    <property type="project" value="InterPro"/>
</dbReference>
<dbReference type="AlphaFoldDB" id="A0AA41ZKC6"/>
<evidence type="ECO:0000256" key="1">
    <source>
        <dbReference type="ARBA" id="ARBA00008559"/>
    </source>
</evidence>
<accession>A0AA41ZKC6</accession>
<dbReference type="Gene3D" id="1.10.10.60">
    <property type="entry name" value="Homeodomain-like"/>
    <property type="match status" value="1"/>
</dbReference>
<dbReference type="PIRSF" id="PIRSF002097">
    <property type="entry name" value="DNA-binding_Fis"/>
    <property type="match status" value="1"/>
</dbReference>
<dbReference type="PANTHER" id="PTHR47918:SF1">
    <property type="entry name" value="DNA-BINDING PROTEIN FIS"/>
    <property type="match status" value="1"/>
</dbReference>
<dbReference type="Proteomes" id="UP001165678">
    <property type="component" value="Unassembled WGS sequence"/>
</dbReference>
<proteinExistence type="inferred from homology"/>
<dbReference type="InterPro" id="IPR009057">
    <property type="entry name" value="Homeodomain-like_sf"/>
</dbReference>
<dbReference type="PRINTS" id="PR01591">
    <property type="entry name" value="DNABINDNGFIS"/>
</dbReference>
<comment type="similarity">
    <text evidence="1">Belongs to the transcriptional regulatory Fis family.</text>
</comment>
<dbReference type="EMBL" id="JAPIVE010000001">
    <property type="protein sequence ID" value="MCX2523556.1"/>
    <property type="molecule type" value="Genomic_DNA"/>
</dbReference>
<dbReference type="NCBIfam" id="NF001659">
    <property type="entry name" value="PRK00430.1"/>
    <property type="match status" value="1"/>
</dbReference>
<evidence type="ECO:0000313" key="6">
    <source>
        <dbReference type="EMBL" id="MCX2523556.1"/>
    </source>
</evidence>
<keyword evidence="2 6" id="KW-0238">DNA-binding</keyword>
<dbReference type="SUPFAM" id="SSF46689">
    <property type="entry name" value="Homeodomain-like"/>
    <property type="match status" value="1"/>
</dbReference>
<dbReference type="PANTHER" id="PTHR47918">
    <property type="entry name" value="DNA-BINDING PROTEIN FIS"/>
    <property type="match status" value="1"/>
</dbReference>